<keyword evidence="1" id="KW-0732">Signal</keyword>
<dbReference type="Proteomes" id="UP000234343">
    <property type="component" value="Chromosome"/>
</dbReference>
<name>A0A2H5FNY4_9GAMM</name>
<evidence type="ECO:0000256" key="1">
    <source>
        <dbReference type="SAM" id="SignalP"/>
    </source>
</evidence>
<gene>
    <name evidence="2" type="ORF">CAB17_14975</name>
</gene>
<evidence type="ECO:0000313" key="3">
    <source>
        <dbReference type="Proteomes" id="UP000234343"/>
    </source>
</evidence>
<feature type="chain" id="PRO_5014138538" evidence="1">
    <location>
        <begin position="25"/>
        <end position="278"/>
    </location>
</feature>
<dbReference type="AlphaFoldDB" id="A0A2H5FNY4"/>
<dbReference type="KEGG" id="lsh:CAB17_14975"/>
<feature type="signal peptide" evidence="1">
    <location>
        <begin position="1"/>
        <end position="24"/>
    </location>
</feature>
<protein>
    <submittedName>
        <fullName evidence="2">Uncharacterized protein</fullName>
    </submittedName>
</protein>
<evidence type="ECO:0000313" key="2">
    <source>
        <dbReference type="EMBL" id="AUH73210.1"/>
    </source>
</evidence>
<keyword evidence="3" id="KW-1185">Reference proteome</keyword>
<sequence length="278" mass="31100">MFYYEKIFFCSLGLSFCLVSSVFASDSPIDLLNSEITNILAPFQNQSTTAKLKFDAVEIDDERTTNVILNGLYSKVGSTNTFNVSIDNLSYDYGDGKSPTTALKGSIGLDLTKFLTRDESNKIIPSAIEFLQELTKEYTEEYGEAISVNGVVTSTTKDTDGNYTGLTALVSAKIDLDKLPEDQSRDSVMVTDLVVSLTLNLKTGIAIDSYVISNPEYWGFKEDQVGLKEILERLLNRDEEALEMINGLFMYFDYVASDIVEMDNSSFWKFLPKKHLLK</sequence>
<dbReference type="EMBL" id="CP025491">
    <property type="protein sequence ID" value="AUH73210.1"/>
    <property type="molecule type" value="Genomic_DNA"/>
</dbReference>
<reference evidence="2 3" key="1">
    <citation type="submission" date="2017-12" db="EMBL/GenBank/DDBJ databases">
        <title>Legionella sainthelensi LA01-117, whole genome sequence of a clinical isolate from New Zealand.</title>
        <authorList>
            <person name="Cree S.L."/>
            <person name="Slow S."/>
            <person name="Kennedy M.A."/>
            <person name="Murdoch D.R."/>
            <person name="Biggs P.J."/>
            <person name="Anderson T."/>
        </authorList>
    </citation>
    <scope>NUCLEOTIDE SEQUENCE [LARGE SCALE GENOMIC DNA]</scope>
    <source>
        <strain evidence="2 3">LA01-117</strain>
    </source>
</reference>
<accession>A0A2H5FNY4</accession>
<organism evidence="2 3">
    <name type="scientific">Legionella sainthelensi</name>
    <dbReference type="NCBI Taxonomy" id="28087"/>
    <lineage>
        <taxon>Bacteria</taxon>
        <taxon>Pseudomonadati</taxon>
        <taxon>Pseudomonadota</taxon>
        <taxon>Gammaproteobacteria</taxon>
        <taxon>Legionellales</taxon>
        <taxon>Legionellaceae</taxon>
        <taxon>Legionella</taxon>
    </lineage>
</organism>
<proteinExistence type="predicted"/>